<proteinExistence type="inferred from homology"/>
<accession>A0ABS2GF45</accession>
<comment type="function">
    <text evidence="5">Catalyzes the conversion of GlcNAc-PP-undecaprenol into ManNAc-GlcNAc-PP-undecaprenol, the first committed lipid intermediate in the de novo synthesis of teichoic acid.</text>
</comment>
<protein>
    <recommendedName>
        <fullName evidence="5">N-acetylglucosaminyldiphosphoundecaprenol N-acetyl-beta-D-mannosaminyltransferase</fullName>
        <ecNumber evidence="5">2.4.1.187</ecNumber>
    </recommendedName>
    <alternativeName>
        <fullName evidence="5">N-acetylmannosaminyltransferase</fullName>
    </alternativeName>
    <alternativeName>
        <fullName evidence="5">UDP-N-acetylmannosamine transferase</fullName>
    </alternativeName>
    <alternativeName>
        <fullName evidence="5">UDP-N-acetylmannosamine:N-acetylglucosaminyl pyrophosphorylundecaprenol N-acetylmannosaminyltransferase</fullName>
    </alternativeName>
</protein>
<dbReference type="InterPro" id="IPR034714">
    <property type="entry name" value="TagA_TarA"/>
</dbReference>
<keyword evidence="7" id="KW-1185">Reference proteome</keyword>
<dbReference type="Proteomes" id="UP000707138">
    <property type="component" value="Unassembled WGS sequence"/>
</dbReference>
<comment type="catalytic activity">
    <reaction evidence="5">
        <text>UDP-N-acetyl-alpha-D-mannosamine + N-acetyl-alpha-D-glucosaminyl-di-trans,octa-cis-undecaprenyl diphosphate = N-acetyl-beta-D-mannosaminyl-(1-&gt;4)-N-acetyl-alpha-D-glucosaminyl di-trans,octa-cis-undecaprenyl diphosphate + UDP + H(+)</text>
        <dbReference type="Rhea" id="RHEA:16053"/>
        <dbReference type="ChEBI" id="CHEBI:15378"/>
        <dbReference type="ChEBI" id="CHEBI:58223"/>
        <dbReference type="ChEBI" id="CHEBI:62959"/>
        <dbReference type="ChEBI" id="CHEBI:68623"/>
        <dbReference type="ChEBI" id="CHEBI:132210"/>
        <dbReference type="EC" id="2.4.1.187"/>
    </reaction>
</comment>
<sequence length="241" mass="26471">MRKQVDVLGVPVDVVTMKEAIQRVQHMYEEPGLHLVATANAEMVMLARRDKELHTILSNAALVVADGAGVLWAGEQKGQHFPERVAGCDLSMALLAEAAKRRTPVYCLGAAPGVAEQAIRNVEKKVGSLVVVGTHSGFFDDREEARIIDAIVQSGAKLVLVALGVPKQEKWISQKLAHLDGVVAIGIGGSFDVMAGVVKRAPLWMQRNRIEWLYRLAKQPQRILRMLALPRFMWAVLTAKK</sequence>
<name>A0ABS2GF45_9FIRM</name>
<dbReference type="PANTHER" id="PTHR34136">
    <property type="match status" value="1"/>
</dbReference>
<comment type="caution">
    <text evidence="6">The sequence shown here is derived from an EMBL/GenBank/DDBJ whole genome shotgun (WGS) entry which is preliminary data.</text>
</comment>
<dbReference type="CDD" id="cd06533">
    <property type="entry name" value="Glyco_transf_WecG_TagA"/>
    <property type="match status" value="1"/>
</dbReference>
<keyword evidence="4 5" id="KW-0961">Cell wall biogenesis/degradation</keyword>
<comment type="similarity">
    <text evidence="5">Belongs to the glycosyltransferase 26 family. TagA/TarA subfamily.</text>
</comment>
<evidence type="ECO:0000256" key="1">
    <source>
        <dbReference type="ARBA" id="ARBA00022676"/>
    </source>
</evidence>
<evidence type="ECO:0000313" key="7">
    <source>
        <dbReference type="Proteomes" id="UP000707138"/>
    </source>
</evidence>
<organism evidence="6 7">
    <name type="scientific">Veillonella magna</name>
    <dbReference type="NCBI Taxonomy" id="464322"/>
    <lineage>
        <taxon>Bacteria</taxon>
        <taxon>Bacillati</taxon>
        <taxon>Bacillota</taxon>
        <taxon>Negativicutes</taxon>
        <taxon>Veillonellales</taxon>
        <taxon>Veillonellaceae</taxon>
        <taxon>Veillonella</taxon>
    </lineage>
</organism>
<reference evidence="6 7" key="1">
    <citation type="journal article" date="2021" name="Sci. Rep.">
        <title>The distribution of antibiotic resistance genes in chicken gut microbiota commensals.</title>
        <authorList>
            <person name="Juricova H."/>
            <person name="Matiasovicova J."/>
            <person name="Kubasova T."/>
            <person name="Cejkova D."/>
            <person name="Rychlik I."/>
        </authorList>
    </citation>
    <scope>NUCLEOTIDE SEQUENCE [LARGE SCALE GENOMIC DNA]</scope>
    <source>
        <strain evidence="6 7">An537</strain>
    </source>
</reference>
<keyword evidence="3 5" id="KW-0777">Teichoic acid biosynthesis</keyword>
<dbReference type="EC" id="2.4.1.187" evidence="5"/>
<evidence type="ECO:0000313" key="6">
    <source>
        <dbReference type="EMBL" id="MBM6912122.1"/>
    </source>
</evidence>
<dbReference type="PANTHER" id="PTHR34136:SF1">
    <property type="entry name" value="UDP-N-ACETYL-D-MANNOSAMINURONIC ACID TRANSFERASE"/>
    <property type="match status" value="1"/>
</dbReference>
<evidence type="ECO:0000256" key="4">
    <source>
        <dbReference type="ARBA" id="ARBA00023316"/>
    </source>
</evidence>
<gene>
    <name evidence="6" type="ORF">H6A01_02095</name>
</gene>
<keyword evidence="2 5" id="KW-0808">Transferase</keyword>
<dbReference type="NCBIfam" id="TIGR00696">
    <property type="entry name" value="wecG_tagA_cpsF"/>
    <property type="match status" value="1"/>
</dbReference>
<dbReference type="RefSeq" id="WP_205087388.1">
    <property type="nucleotide sequence ID" value="NZ_JACJLA010000002.1"/>
</dbReference>
<evidence type="ECO:0000256" key="3">
    <source>
        <dbReference type="ARBA" id="ARBA00022944"/>
    </source>
</evidence>
<evidence type="ECO:0000256" key="5">
    <source>
        <dbReference type="HAMAP-Rule" id="MF_02070"/>
    </source>
</evidence>
<dbReference type="InterPro" id="IPR004629">
    <property type="entry name" value="WecG_TagA_CpsF"/>
</dbReference>
<dbReference type="EMBL" id="JACJLA010000002">
    <property type="protein sequence ID" value="MBM6912122.1"/>
    <property type="molecule type" value="Genomic_DNA"/>
</dbReference>
<keyword evidence="1 5" id="KW-0328">Glycosyltransferase</keyword>
<evidence type="ECO:0000256" key="2">
    <source>
        <dbReference type="ARBA" id="ARBA00022679"/>
    </source>
</evidence>
<dbReference type="HAMAP" id="MF_02070">
    <property type="entry name" value="TagA_TarA"/>
    <property type="match status" value="1"/>
</dbReference>
<comment type="pathway">
    <text evidence="5">Cell wall biogenesis; teichoic acid biosynthesis.</text>
</comment>
<dbReference type="Pfam" id="PF03808">
    <property type="entry name" value="Glyco_tran_WecG"/>
    <property type="match status" value="1"/>
</dbReference>